<dbReference type="OrthoDB" id="3522729at2759"/>
<sequence length="445" mass="50490">MQIYELPVELFSHILSQFTVEEGWRTLPRLALTCHALSKLVKPFLYKNLTIRIGTPASQTQWYRLLRTLQEQPVSGTFVRSVSMGTIGVDDMLDLGLVNHLGREQHVFSLFSDIREMTARSDTFALLPMVRASASTSRASLTKLCLYADTTSNLQILDFMDFPKLQAIDTISLRYFKFDASEIYCTDTNDVLRSLRLGARAQMDSRALESIISRCAGLKILEASIPLDDIKPFPFGPSWRYISYPMSPPKISSILTPLSRTLTRLRLSGERQIWYGHDGTKLDLSTFVLLEDLEIFSLCLLPPTGKDFAPHGMYKLLPQSLKKLHLHFTFNQSKVFWYPHDSSATPNGTGQSKDPLCWITELVENKPKCFPSLQTVILDNTGPITPMGPSCNSHPLYLHLRPGIELDWAWDDIHDMQRLYQLTSISLVFNVCKCKESTRGKTDCL</sequence>
<comment type="caution">
    <text evidence="1">The sequence shown here is derived from an EMBL/GenBank/DDBJ whole genome shotgun (WGS) entry which is preliminary data.</text>
</comment>
<dbReference type="AlphaFoldDB" id="A0A9N9PQE4"/>
<evidence type="ECO:0008006" key="3">
    <source>
        <dbReference type="Google" id="ProtNLM"/>
    </source>
</evidence>
<dbReference type="EMBL" id="CAJVRM010000015">
    <property type="protein sequence ID" value="CAG8971233.1"/>
    <property type="molecule type" value="Genomic_DNA"/>
</dbReference>
<reference evidence="1" key="1">
    <citation type="submission" date="2021-07" db="EMBL/GenBank/DDBJ databases">
        <authorList>
            <person name="Durling M."/>
        </authorList>
    </citation>
    <scope>NUCLEOTIDE SEQUENCE</scope>
</reference>
<dbReference type="Proteomes" id="UP000701801">
    <property type="component" value="Unassembled WGS sequence"/>
</dbReference>
<gene>
    <name evidence="1" type="ORF">HYALB_00001397</name>
</gene>
<accession>A0A9N9PQE4</accession>
<proteinExistence type="predicted"/>
<evidence type="ECO:0000313" key="1">
    <source>
        <dbReference type="EMBL" id="CAG8971233.1"/>
    </source>
</evidence>
<organism evidence="1 2">
    <name type="scientific">Hymenoscyphus albidus</name>
    <dbReference type="NCBI Taxonomy" id="595503"/>
    <lineage>
        <taxon>Eukaryota</taxon>
        <taxon>Fungi</taxon>
        <taxon>Dikarya</taxon>
        <taxon>Ascomycota</taxon>
        <taxon>Pezizomycotina</taxon>
        <taxon>Leotiomycetes</taxon>
        <taxon>Helotiales</taxon>
        <taxon>Helotiaceae</taxon>
        <taxon>Hymenoscyphus</taxon>
    </lineage>
</organism>
<protein>
    <recommendedName>
        <fullName evidence="3">F-box domain-containing protein</fullName>
    </recommendedName>
</protein>
<keyword evidence="2" id="KW-1185">Reference proteome</keyword>
<evidence type="ECO:0000313" key="2">
    <source>
        <dbReference type="Proteomes" id="UP000701801"/>
    </source>
</evidence>
<name>A0A9N9PQE4_9HELO</name>